<protein>
    <submittedName>
        <fullName evidence="1">Uncharacterized protein</fullName>
    </submittedName>
</protein>
<keyword evidence="2" id="KW-1185">Reference proteome</keyword>
<sequence length="114" mass="12622">MHVIDDYLAAHGRYVEALESLDAIGALLRDVGEQLLADPRHVRFEKDAVWLDRRVNGPSDGPASRSPWPAPERIRQAIEAFLAAKEALVKESDVLVDARAPESLRKAVAERSGR</sequence>
<dbReference type="AlphaFoldDB" id="A0A9J9HB32"/>
<dbReference type="OrthoDB" id="9910701at2"/>
<organism evidence="1 2">
    <name type="scientific">Rhizorhabdus wittichii (strain DSM 6014 / CCUG 31198 / JCM 15750 / NBRC 105917 / EY 4224 / RW1)</name>
    <name type="common">Sphingomonas wittichii</name>
    <dbReference type="NCBI Taxonomy" id="392499"/>
    <lineage>
        <taxon>Bacteria</taxon>
        <taxon>Pseudomonadati</taxon>
        <taxon>Pseudomonadota</taxon>
        <taxon>Alphaproteobacteria</taxon>
        <taxon>Sphingomonadales</taxon>
        <taxon>Sphingomonadaceae</taxon>
        <taxon>Rhizorhabdus</taxon>
    </lineage>
</organism>
<dbReference type="KEGG" id="swi:Swit_2027"/>
<dbReference type="EMBL" id="CP000699">
    <property type="protein sequence ID" value="ABQ68386.1"/>
    <property type="molecule type" value="Genomic_DNA"/>
</dbReference>
<dbReference type="Proteomes" id="UP000001989">
    <property type="component" value="Chromosome"/>
</dbReference>
<evidence type="ECO:0000313" key="1">
    <source>
        <dbReference type="EMBL" id="ABQ68386.1"/>
    </source>
</evidence>
<gene>
    <name evidence="1" type="ordered locus">Swit_2027</name>
</gene>
<proteinExistence type="predicted"/>
<accession>A0A9J9HB32</accession>
<reference evidence="1 2" key="1">
    <citation type="journal article" date="2010" name="J. Bacteriol.">
        <title>Genome sequence of the dioxin-mineralizing bacterium Sphingomonas wittichii RW1.</title>
        <authorList>
            <person name="Miller T.R."/>
            <person name="Delcher A.L."/>
            <person name="Salzberg S.L."/>
            <person name="Saunders E."/>
            <person name="Detter J.C."/>
            <person name="Halden R.U."/>
        </authorList>
    </citation>
    <scope>NUCLEOTIDE SEQUENCE [LARGE SCALE GENOMIC DNA]</scope>
    <source>
        <strain evidence="2">DSM 6014 / CCUG 31198 / JCM 15750 / NBRC 105917 / EY 4224 / RW1</strain>
    </source>
</reference>
<evidence type="ECO:0000313" key="2">
    <source>
        <dbReference type="Proteomes" id="UP000001989"/>
    </source>
</evidence>
<name>A0A9J9HB32_RHIWR</name>